<feature type="compositionally biased region" description="Polar residues" evidence="8">
    <location>
        <begin position="111"/>
        <end position="121"/>
    </location>
</feature>
<dbReference type="PANTHER" id="PTHR38766:SF1">
    <property type="entry name" value="FLAGELLAR PROTEIN FLIO"/>
    <property type="match status" value="1"/>
</dbReference>
<dbReference type="PATRIC" id="fig|178606.4.peg.223"/>
<reference evidence="9 10" key="1">
    <citation type="submission" date="2014-06" db="EMBL/GenBank/DDBJ databases">
        <title>Draft genome sequence of iron oxidizing acidophile Leptospirillum ferriphilum DSM14647.</title>
        <authorList>
            <person name="Cardenas J.P."/>
            <person name="Lazcano M."/>
            <person name="Ossandon F.J."/>
            <person name="Corbett M."/>
            <person name="Holmes D.S."/>
            <person name="Watkin E."/>
        </authorList>
    </citation>
    <scope>NUCLEOTIDE SEQUENCE [LARGE SCALE GENOMIC DNA]</scope>
    <source>
        <strain evidence="9 10">DSM 14647</strain>
    </source>
</reference>
<comment type="subcellular location">
    <subcellularLocation>
        <location evidence="7">Cell membrane</location>
    </subcellularLocation>
    <subcellularLocation>
        <location evidence="7">Bacterial flagellum basal body</location>
    </subcellularLocation>
</comment>
<organism evidence="9 10">
    <name type="scientific">Leptospirillum ferriphilum</name>
    <dbReference type="NCBI Taxonomy" id="178606"/>
    <lineage>
        <taxon>Bacteria</taxon>
        <taxon>Pseudomonadati</taxon>
        <taxon>Nitrospirota</taxon>
        <taxon>Nitrospiria</taxon>
        <taxon>Nitrospirales</taxon>
        <taxon>Nitrospiraceae</taxon>
        <taxon>Leptospirillum</taxon>
    </lineage>
</organism>
<dbReference type="GO" id="GO:0005886">
    <property type="term" value="C:plasma membrane"/>
    <property type="evidence" value="ECO:0007669"/>
    <property type="project" value="UniProtKB-SubCell"/>
</dbReference>
<feature type="region of interest" description="Disordered" evidence="8">
    <location>
        <begin position="102"/>
        <end position="173"/>
    </location>
</feature>
<dbReference type="AlphaFoldDB" id="A0A094WBV5"/>
<keyword evidence="2 7" id="KW-0812">Transmembrane</keyword>
<dbReference type="Pfam" id="PF04347">
    <property type="entry name" value="FliO"/>
    <property type="match status" value="1"/>
</dbReference>
<keyword evidence="3 7" id="KW-1133">Transmembrane helix</keyword>
<feature type="compositionally biased region" description="Basic and acidic residues" evidence="8">
    <location>
        <begin position="125"/>
        <end position="147"/>
    </location>
</feature>
<evidence type="ECO:0000256" key="3">
    <source>
        <dbReference type="ARBA" id="ARBA00022989"/>
    </source>
</evidence>
<evidence type="ECO:0000256" key="8">
    <source>
        <dbReference type="SAM" id="MobiDB-lite"/>
    </source>
</evidence>
<evidence type="ECO:0000313" key="10">
    <source>
        <dbReference type="Proteomes" id="UP000029452"/>
    </source>
</evidence>
<evidence type="ECO:0000256" key="4">
    <source>
        <dbReference type="ARBA" id="ARBA00023136"/>
    </source>
</evidence>
<gene>
    <name evidence="9" type="ORF">LptCag_2442</name>
</gene>
<feature type="transmembrane region" description="Helical" evidence="7">
    <location>
        <begin position="12"/>
        <end position="37"/>
    </location>
</feature>
<evidence type="ECO:0000256" key="1">
    <source>
        <dbReference type="ARBA" id="ARBA00022475"/>
    </source>
</evidence>
<dbReference type="GO" id="GO:0044781">
    <property type="term" value="P:bacterial-type flagellum organization"/>
    <property type="evidence" value="ECO:0007669"/>
    <property type="project" value="UniProtKB-UniRule"/>
</dbReference>
<sequence length="173" mass="19292">MNRLVSGHHPSLLWMGGKLVLSLVVVLGLFLGAVWVVRQLQRKTRTIRSTSRDEIRILQTVVVAPKSTVSVVRVGEESFLLGVTPQTISLLARLGGVKGPEDLLRDKQDVPSESPSSSRTLHSGIRTDSREEAGREDRRKKDDRFESVVEEALSRIRQNQSSREGDGGRRWSV</sequence>
<evidence type="ECO:0000256" key="7">
    <source>
        <dbReference type="RuleBase" id="RU362064"/>
    </source>
</evidence>
<protein>
    <recommendedName>
        <fullName evidence="7">Flagellar protein</fullName>
    </recommendedName>
</protein>
<evidence type="ECO:0000256" key="2">
    <source>
        <dbReference type="ARBA" id="ARBA00022692"/>
    </source>
</evidence>
<dbReference type="EMBL" id="JPGK01000001">
    <property type="protein sequence ID" value="KGA95008.1"/>
    <property type="molecule type" value="Genomic_DNA"/>
</dbReference>
<dbReference type="Proteomes" id="UP000029452">
    <property type="component" value="Unassembled WGS sequence"/>
</dbReference>
<proteinExistence type="inferred from homology"/>
<comment type="similarity">
    <text evidence="6 7">Belongs to the FliO/MopB family.</text>
</comment>
<feature type="compositionally biased region" description="Basic and acidic residues" evidence="8">
    <location>
        <begin position="163"/>
        <end position="173"/>
    </location>
</feature>
<keyword evidence="1 7" id="KW-1003">Cell membrane</keyword>
<dbReference type="OrthoDB" id="9941221at2"/>
<accession>A0A094WBV5</accession>
<dbReference type="GO" id="GO:0009425">
    <property type="term" value="C:bacterial-type flagellum basal body"/>
    <property type="evidence" value="ECO:0007669"/>
    <property type="project" value="UniProtKB-SubCell"/>
</dbReference>
<name>A0A094WBV5_9BACT</name>
<evidence type="ECO:0000256" key="6">
    <source>
        <dbReference type="ARBA" id="ARBA00037937"/>
    </source>
</evidence>
<evidence type="ECO:0000313" key="9">
    <source>
        <dbReference type="EMBL" id="KGA95008.1"/>
    </source>
</evidence>
<dbReference type="InterPro" id="IPR022781">
    <property type="entry name" value="Flagellar_biosynth_FliO"/>
</dbReference>
<evidence type="ECO:0000256" key="5">
    <source>
        <dbReference type="ARBA" id="ARBA00023143"/>
    </source>
</evidence>
<keyword evidence="4 7" id="KW-0472">Membrane</keyword>
<dbReference type="NCBIfam" id="TIGR03500">
    <property type="entry name" value="FliO_TIGR"/>
    <property type="match status" value="1"/>
</dbReference>
<dbReference type="RefSeq" id="WP_023524379.1">
    <property type="nucleotide sequence ID" value="NZ_JPGK01000001.1"/>
</dbReference>
<keyword evidence="5 7" id="KW-0975">Bacterial flagellum</keyword>
<dbReference type="InterPro" id="IPR052205">
    <property type="entry name" value="FliO/MopB"/>
</dbReference>
<comment type="caution">
    <text evidence="9">The sequence shown here is derived from an EMBL/GenBank/DDBJ whole genome shotgun (WGS) entry which is preliminary data.</text>
</comment>
<dbReference type="PANTHER" id="PTHR38766">
    <property type="entry name" value="FLAGELLAR PROTEIN FLIO"/>
    <property type="match status" value="1"/>
</dbReference>